<evidence type="ECO:0000256" key="1">
    <source>
        <dbReference type="SAM" id="Phobius"/>
    </source>
</evidence>
<accession>A0A517YSM8</accession>
<evidence type="ECO:0000313" key="2">
    <source>
        <dbReference type="EMBL" id="QDU33152.1"/>
    </source>
</evidence>
<keyword evidence="1" id="KW-0812">Transmembrane</keyword>
<evidence type="ECO:0000313" key="3">
    <source>
        <dbReference type="Proteomes" id="UP000317369"/>
    </source>
</evidence>
<keyword evidence="1" id="KW-0472">Membrane</keyword>
<dbReference type="Proteomes" id="UP000317369">
    <property type="component" value="Chromosome"/>
</dbReference>
<keyword evidence="1" id="KW-1133">Transmembrane helix</keyword>
<name>A0A517YSM8_9BACT</name>
<proteinExistence type="predicted"/>
<keyword evidence="3" id="KW-1185">Reference proteome</keyword>
<organism evidence="2 3">
    <name type="scientific">Poriferisphaera corsica</name>
    <dbReference type="NCBI Taxonomy" id="2528020"/>
    <lineage>
        <taxon>Bacteria</taxon>
        <taxon>Pseudomonadati</taxon>
        <taxon>Planctomycetota</taxon>
        <taxon>Phycisphaerae</taxon>
        <taxon>Phycisphaerales</taxon>
        <taxon>Phycisphaeraceae</taxon>
        <taxon>Poriferisphaera</taxon>
    </lineage>
</organism>
<dbReference type="KEGG" id="pcor:KS4_11970"/>
<sequence>MLVGFCELINHDAVKDKCENGEEGNAAKFIEMKSGVMIVGITVALDEILVLAVIYTP</sequence>
<dbReference type="EMBL" id="CP036425">
    <property type="protein sequence ID" value="QDU33152.1"/>
    <property type="molecule type" value="Genomic_DNA"/>
</dbReference>
<dbReference type="AlphaFoldDB" id="A0A517YSM8"/>
<gene>
    <name evidence="2" type="ORF">KS4_11970</name>
</gene>
<feature type="transmembrane region" description="Helical" evidence="1">
    <location>
        <begin position="35"/>
        <end position="55"/>
    </location>
</feature>
<protein>
    <submittedName>
        <fullName evidence="2">Uncharacterized protein</fullName>
    </submittedName>
</protein>
<reference evidence="2 3" key="1">
    <citation type="submission" date="2019-02" db="EMBL/GenBank/DDBJ databases">
        <title>Deep-cultivation of Planctomycetes and their phenomic and genomic characterization uncovers novel biology.</title>
        <authorList>
            <person name="Wiegand S."/>
            <person name="Jogler M."/>
            <person name="Boedeker C."/>
            <person name="Pinto D."/>
            <person name="Vollmers J."/>
            <person name="Rivas-Marin E."/>
            <person name="Kohn T."/>
            <person name="Peeters S.H."/>
            <person name="Heuer A."/>
            <person name="Rast P."/>
            <person name="Oberbeckmann S."/>
            <person name="Bunk B."/>
            <person name="Jeske O."/>
            <person name="Meyerdierks A."/>
            <person name="Storesund J.E."/>
            <person name="Kallscheuer N."/>
            <person name="Luecker S."/>
            <person name="Lage O.M."/>
            <person name="Pohl T."/>
            <person name="Merkel B.J."/>
            <person name="Hornburger P."/>
            <person name="Mueller R.-W."/>
            <person name="Bruemmer F."/>
            <person name="Labrenz M."/>
            <person name="Spormann A.M."/>
            <person name="Op den Camp H."/>
            <person name="Overmann J."/>
            <person name="Amann R."/>
            <person name="Jetten M.S.M."/>
            <person name="Mascher T."/>
            <person name="Medema M.H."/>
            <person name="Devos D.P."/>
            <person name="Kaster A.-K."/>
            <person name="Ovreas L."/>
            <person name="Rohde M."/>
            <person name="Galperin M.Y."/>
            <person name="Jogler C."/>
        </authorList>
    </citation>
    <scope>NUCLEOTIDE SEQUENCE [LARGE SCALE GENOMIC DNA]</scope>
    <source>
        <strain evidence="2 3">KS4</strain>
    </source>
</reference>